<gene>
    <name evidence="2" type="ORF">NYPRO_LOCUS3924</name>
</gene>
<keyword evidence="3" id="KW-1185">Reference proteome</keyword>
<proteinExistence type="predicted"/>
<evidence type="ECO:0000313" key="2">
    <source>
        <dbReference type="EMBL" id="CAD7671129.1"/>
    </source>
</evidence>
<feature type="region of interest" description="Disordered" evidence="1">
    <location>
        <begin position="112"/>
        <end position="134"/>
    </location>
</feature>
<dbReference type="Proteomes" id="UP000645828">
    <property type="component" value="Unassembled WGS sequence"/>
</dbReference>
<reference evidence="2" key="1">
    <citation type="submission" date="2020-12" db="EMBL/GenBank/DDBJ databases">
        <authorList>
            <consortium name="Molecular Ecology Group"/>
        </authorList>
    </citation>
    <scope>NUCLEOTIDE SEQUENCE</scope>
    <source>
        <strain evidence="2">TBG_1078</strain>
    </source>
</reference>
<accession>A0A811Y0I5</accession>
<evidence type="ECO:0000313" key="3">
    <source>
        <dbReference type="Proteomes" id="UP000645828"/>
    </source>
</evidence>
<dbReference type="EMBL" id="CAJHUB010000661">
    <property type="protein sequence ID" value="CAD7671129.1"/>
    <property type="molecule type" value="Genomic_DNA"/>
</dbReference>
<organism evidence="2 3">
    <name type="scientific">Nyctereutes procyonoides</name>
    <name type="common">Raccoon dog</name>
    <name type="synonym">Canis procyonoides</name>
    <dbReference type="NCBI Taxonomy" id="34880"/>
    <lineage>
        <taxon>Eukaryota</taxon>
        <taxon>Metazoa</taxon>
        <taxon>Chordata</taxon>
        <taxon>Craniata</taxon>
        <taxon>Vertebrata</taxon>
        <taxon>Euteleostomi</taxon>
        <taxon>Mammalia</taxon>
        <taxon>Eutheria</taxon>
        <taxon>Laurasiatheria</taxon>
        <taxon>Carnivora</taxon>
        <taxon>Caniformia</taxon>
        <taxon>Canidae</taxon>
        <taxon>Nyctereutes</taxon>
    </lineage>
</organism>
<sequence>MQWPFFPVVSTLVATDSLMPSELPQQFHLSDAFSSIYVVSSSGVELLPWVGALKAATAVTAGKERPCPERTPTTRVGHFLQWGAAGIQRFKPTLTLLETRLENSGFQDGCCSSPKKLKETERENRAHHFDSASS</sequence>
<protein>
    <submittedName>
        <fullName evidence="2">(raccoon dog) hypothetical protein</fullName>
    </submittedName>
</protein>
<comment type="caution">
    <text evidence="2">The sequence shown here is derived from an EMBL/GenBank/DDBJ whole genome shotgun (WGS) entry which is preliminary data.</text>
</comment>
<evidence type="ECO:0000256" key="1">
    <source>
        <dbReference type="SAM" id="MobiDB-lite"/>
    </source>
</evidence>
<dbReference type="AlphaFoldDB" id="A0A811Y0I5"/>
<name>A0A811Y0I5_NYCPR</name>
<feature type="compositionally biased region" description="Basic and acidic residues" evidence="1">
    <location>
        <begin position="116"/>
        <end position="134"/>
    </location>
</feature>